<feature type="domain" description="PPE family C-terminal" evidence="2">
    <location>
        <begin position="104"/>
        <end position="180"/>
    </location>
</feature>
<dbReference type="EMBL" id="CHKL01000876">
    <property type="protein sequence ID" value="COX40477.1"/>
    <property type="molecule type" value="Genomic_DNA"/>
</dbReference>
<feature type="region of interest" description="Disordered" evidence="1">
    <location>
        <begin position="168"/>
        <end position="208"/>
    </location>
</feature>
<protein>
    <submittedName>
        <fullName evidence="3">PPE family protein</fullName>
    </submittedName>
</protein>
<dbReference type="InterPro" id="IPR022171">
    <property type="entry name" value="PPE_C"/>
</dbReference>
<name>A0A0U0TCB5_MYCTX</name>
<evidence type="ECO:0000313" key="4">
    <source>
        <dbReference type="EMBL" id="COX40477.1"/>
    </source>
</evidence>
<organism evidence="3 6">
    <name type="scientific">Mycobacterium tuberculosis</name>
    <dbReference type="NCBI Taxonomy" id="1773"/>
    <lineage>
        <taxon>Bacteria</taxon>
        <taxon>Bacillati</taxon>
        <taxon>Actinomycetota</taxon>
        <taxon>Actinomycetes</taxon>
        <taxon>Mycobacteriales</taxon>
        <taxon>Mycobacteriaceae</taxon>
        <taxon>Mycobacterium</taxon>
        <taxon>Mycobacterium tuberculosis complex</taxon>
    </lineage>
</organism>
<sequence>MAANADPLTSGLLGIASTLNPQVGSAQPIVIPTPIGELDVIALYIASIATGSIALAITNTARPWHIGLYGNAGGLGPTQGHPLSSATDEPEPHWGPFGGAAPVSAGVGHAALVGALSVPHSWTTAAPEIQLAVQATPTFSSSAGADPTALNGMPAGLLSGMALASLAARGTTGGGGTRSGTSTDGQEDGRKPPVVVIREQPPPGNPPR</sequence>
<dbReference type="AlphaFoldDB" id="A0A0U0TCB5"/>
<evidence type="ECO:0000313" key="6">
    <source>
        <dbReference type="Proteomes" id="UP000048948"/>
    </source>
</evidence>
<gene>
    <name evidence="4" type="ORF">ERS007741_04336</name>
    <name evidence="3" type="ORF">ERS027646_00158</name>
</gene>
<proteinExistence type="predicted"/>
<evidence type="ECO:0000313" key="5">
    <source>
        <dbReference type="Proteomes" id="UP000048600"/>
    </source>
</evidence>
<accession>A0A0U0TCB5</accession>
<dbReference type="EMBL" id="CNGE01000013">
    <property type="protein sequence ID" value="CKR59980.1"/>
    <property type="molecule type" value="Genomic_DNA"/>
</dbReference>
<evidence type="ECO:0000259" key="2">
    <source>
        <dbReference type="Pfam" id="PF12484"/>
    </source>
</evidence>
<dbReference type="Pfam" id="PF12484">
    <property type="entry name" value="PPE-SVP"/>
    <property type="match status" value="1"/>
</dbReference>
<evidence type="ECO:0000313" key="3">
    <source>
        <dbReference type="EMBL" id="CKR59980.1"/>
    </source>
</evidence>
<reference evidence="5 6" key="1">
    <citation type="submission" date="2015-03" db="EMBL/GenBank/DDBJ databases">
        <authorList>
            <consortium name="Pathogen Informatics"/>
        </authorList>
    </citation>
    <scope>NUCLEOTIDE SEQUENCE [LARGE SCALE GENOMIC DNA]</scope>
    <source>
        <strain evidence="3 6">Bir 172</strain>
        <strain evidence="4 5">P00601463</strain>
    </source>
</reference>
<dbReference type="Proteomes" id="UP000048948">
    <property type="component" value="Unassembled WGS sequence"/>
</dbReference>
<dbReference type="Proteomes" id="UP000048600">
    <property type="component" value="Unassembled WGS sequence"/>
</dbReference>
<evidence type="ECO:0000256" key="1">
    <source>
        <dbReference type="SAM" id="MobiDB-lite"/>
    </source>
</evidence>